<gene>
    <name evidence="2" type="ORF">PXEA_LOCUS33489</name>
</gene>
<reference evidence="2" key="1">
    <citation type="submission" date="2018-11" db="EMBL/GenBank/DDBJ databases">
        <authorList>
            <consortium name="Pathogen Informatics"/>
        </authorList>
    </citation>
    <scope>NUCLEOTIDE SEQUENCE</scope>
</reference>
<organism evidence="2 3">
    <name type="scientific">Protopolystoma xenopodis</name>
    <dbReference type="NCBI Taxonomy" id="117903"/>
    <lineage>
        <taxon>Eukaryota</taxon>
        <taxon>Metazoa</taxon>
        <taxon>Spiralia</taxon>
        <taxon>Lophotrochozoa</taxon>
        <taxon>Platyhelminthes</taxon>
        <taxon>Monogenea</taxon>
        <taxon>Polyopisthocotylea</taxon>
        <taxon>Polystomatidea</taxon>
        <taxon>Polystomatidae</taxon>
        <taxon>Protopolystoma</taxon>
    </lineage>
</organism>
<dbReference type="EMBL" id="CAAALY010263474">
    <property type="protein sequence ID" value="VEL40049.1"/>
    <property type="molecule type" value="Genomic_DNA"/>
</dbReference>
<accession>A0A3S5BC21</accession>
<feature type="region of interest" description="Disordered" evidence="1">
    <location>
        <begin position="38"/>
        <end position="65"/>
    </location>
</feature>
<evidence type="ECO:0000256" key="1">
    <source>
        <dbReference type="SAM" id="MobiDB-lite"/>
    </source>
</evidence>
<name>A0A3S5BC21_9PLAT</name>
<sequence length="197" mass="21710">MPECPERTRPTGGLTNMSSEAVCQFGLLRDLETSKFGLNPAGWEAEETQEREEEQEQEEEEKEVVVVVGRRDESDTPAKSETVVKTSEPSGLVWLSDRPRELLTSTLTSALTLTLASTSDSRELDELGVSRGDRATFWPVYAATGHACMRPTDATVEPIGREEDGGAAVTPDGVFRDDVDAHFVDSQRVRMGFCPTW</sequence>
<dbReference type="Proteomes" id="UP000784294">
    <property type="component" value="Unassembled WGS sequence"/>
</dbReference>
<evidence type="ECO:0000313" key="3">
    <source>
        <dbReference type="Proteomes" id="UP000784294"/>
    </source>
</evidence>
<keyword evidence="3" id="KW-1185">Reference proteome</keyword>
<comment type="caution">
    <text evidence="2">The sequence shown here is derived from an EMBL/GenBank/DDBJ whole genome shotgun (WGS) entry which is preliminary data.</text>
</comment>
<dbReference type="AlphaFoldDB" id="A0A3S5BC21"/>
<evidence type="ECO:0000313" key="2">
    <source>
        <dbReference type="EMBL" id="VEL40049.1"/>
    </source>
</evidence>
<protein>
    <submittedName>
        <fullName evidence="2">Uncharacterized protein</fullName>
    </submittedName>
</protein>
<feature type="compositionally biased region" description="Acidic residues" evidence="1">
    <location>
        <begin position="44"/>
        <end position="62"/>
    </location>
</feature>
<proteinExistence type="predicted"/>